<protein>
    <submittedName>
        <fullName evidence="6">Flagellar hook-length control protein FliK</fullName>
    </submittedName>
</protein>
<dbReference type="AlphaFoldDB" id="A0A859FGU8"/>
<evidence type="ECO:0000256" key="4">
    <source>
        <dbReference type="SAM" id="MobiDB-lite"/>
    </source>
</evidence>
<evidence type="ECO:0000313" key="6">
    <source>
        <dbReference type="EMBL" id="QKS71435.1"/>
    </source>
</evidence>
<dbReference type="InterPro" id="IPR001635">
    <property type="entry name" value="Flag_hook_Flik"/>
</dbReference>
<dbReference type="InterPro" id="IPR021136">
    <property type="entry name" value="Flagellar_hook_control-like_C"/>
</dbReference>
<dbReference type="EMBL" id="CP041372">
    <property type="protein sequence ID" value="QKS71435.1"/>
    <property type="molecule type" value="Genomic_DNA"/>
</dbReference>
<feature type="region of interest" description="Disordered" evidence="4">
    <location>
        <begin position="356"/>
        <end position="407"/>
    </location>
</feature>
<evidence type="ECO:0000256" key="2">
    <source>
        <dbReference type="ARBA" id="ARBA00009149"/>
    </source>
</evidence>
<dbReference type="CDD" id="cd17470">
    <property type="entry name" value="T3SS_Flik_C"/>
    <property type="match status" value="1"/>
</dbReference>
<sequence>MINGMMVAQPVTQAVPQTSGSQTTTSANSFLALLGGLLHNGEALPESLQEETSLQELLPDSTLSPEELDSLLALLEELPVEDLFVTENTVELLEELELPDAWLEEIKQLVSVNPSLSALFSEFTETGNPTVLLAALGHLHMVNQQAPLSPELKQVVMNVTATMFNQVDEKKDFTMLLPMLKEAIPKELPAFSQVPKAFTRIAELAYLNHATKDPGISKDQFARLLLGQQMPETSTERAIVPMQGFQQPAVQQQPTLMIPLMQQEGQTRVSQEQFIRQFENLLQRSAFTEINGMKQMTIKLHPQHLGRLDIQIQQLNGVITARVMTSNAMTRELLDSQLHHLKQAFQSQQLQVEKVEISQQQPFKDSTSDGQRKDQQKEESSRFEHADEEVEQASFEELLEESIDVEV</sequence>
<dbReference type="GO" id="GO:0044780">
    <property type="term" value="P:bacterial-type flagellum assembly"/>
    <property type="evidence" value="ECO:0007669"/>
    <property type="project" value="InterPro"/>
</dbReference>
<keyword evidence="6" id="KW-0969">Cilium</keyword>
<proteinExistence type="inferred from homology"/>
<accession>A0A859FGU8</accession>
<dbReference type="InterPro" id="IPR038610">
    <property type="entry name" value="FliK-like_C_sf"/>
</dbReference>
<feature type="compositionally biased region" description="Acidic residues" evidence="4">
    <location>
        <begin position="397"/>
        <end position="407"/>
    </location>
</feature>
<feature type="domain" description="Flagellar hook-length control protein-like C-terminal" evidence="5">
    <location>
        <begin position="286"/>
        <end position="363"/>
    </location>
</feature>
<keyword evidence="6" id="KW-0966">Cell projection</keyword>
<feature type="compositionally biased region" description="Basic and acidic residues" evidence="4">
    <location>
        <begin position="366"/>
        <end position="385"/>
    </location>
</feature>
<feature type="compositionally biased region" description="Polar residues" evidence="4">
    <location>
        <begin position="356"/>
        <end position="365"/>
    </location>
</feature>
<evidence type="ECO:0000313" key="7">
    <source>
        <dbReference type="Proteomes" id="UP000318138"/>
    </source>
</evidence>
<evidence type="ECO:0000256" key="3">
    <source>
        <dbReference type="ARBA" id="ARBA00022795"/>
    </source>
</evidence>
<keyword evidence="7" id="KW-1185">Reference proteome</keyword>
<dbReference type="PRINTS" id="PR01007">
    <property type="entry name" value="FLGHOOKFLIK"/>
</dbReference>
<dbReference type="Pfam" id="PF02120">
    <property type="entry name" value="Flg_hook"/>
    <property type="match status" value="1"/>
</dbReference>
<dbReference type="KEGG" id="psua:FLK61_32560"/>
<keyword evidence="3" id="KW-1005">Bacterial flagellum biogenesis</keyword>
<dbReference type="GO" id="GO:0009424">
    <property type="term" value="C:bacterial-type flagellum hook"/>
    <property type="evidence" value="ECO:0007669"/>
    <property type="project" value="InterPro"/>
</dbReference>
<gene>
    <name evidence="6" type="ORF">FLK61_32560</name>
</gene>
<evidence type="ECO:0000259" key="5">
    <source>
        <dbReference type="Pfam" id="PF02120"/>
    </source>
</evidence>
<comment type="similarity">
    <text evidence="2">Belongs to the FliK family.</text>
</comment>
<dbReference type="RefSeq" id="WP_176009470.1">
    <property type="nucleotide sequence ID" value="NZ_CP041372.2"/>
</dbReference>
<name>A0A859FGU8_9BACI</name>
<evidence type="ECO:0000256" key="1">
    <source>
        <dbReference type="ARBA" id="ARBA00003944"/>
    </source>
</evidence>
<dbReference type="Proteomes" id="UP000318138">
    <property type="component" value="Chromosome"/>
</dbReference>
<keyword evidence="6" id="KW-0282">Flagellum</keyword>
<comment type="function">
    <text evidence="1">Controls the length of the flagellar hook.</text>
</comment>
<dbReference type="Gene3D" id="3.30.750.140">
    <property type="match status" value="1"/>
</dbReference>
<organism evidence="6 7">
    <name type="scientific">Paenalkalicoccus suaedae</name>
    <dbReference type="NCBI Taxonomy" id="2592382"/>
    <lineage>
        <taxon>Bacteria</taxon>
        <taxon>Bacillati</taxon>
        <taxon>Bacillota</taxon>
        <taxon>Bacilli</taxon>
        <taxon>Bacillales</taxon>
        <taxon>Bacillaceae</taxon>
        <taxon>Paenalkalicoccus</taxon>
    </lineage>
</organism>
<reference evidence="7" key="1">
    <citation type="submission" date="2019-07" db="EMBL/GenBank/DDBJ databases">
        <title>Bacillus alkalisoli sp. nov. isolated from saline soil.</title>
        <authorList>
            <person name="Sun J.-Q."/>
            <person name="Xu L."/>
        </authorList>
    </citation>
    <scope>NUCLEOTIDE SEQUENCE [LARGE SCALE GENOMIC DNA]</scope>
    <source>
        <strain evidence="7">M4U3P1</strain>
    </source>
</reference>